<dbReference type="CDD" id="cd08422">
    <property type="entry name" value="PBP2_CrgA_like"/>
    <property type="match status" value="1"/>
</dbReference>
<dbReference type="RefSeq" id="WP_263544025.1">
    <property type="nucleotide sequence ID" value="NZ_JAOVZO020000018.1"/>
</dbReference>
<keyword evidence="7" id="KW-1185">Reference proteome</keyword>
<name>A0A9X3YPB9_9GAMM</name>
<protein>
    <submittedName>
        <fullName evidence="6">LysR family transcriptional regulator</fullName>
    </submittedName>
</protein>
<dbReference type="PANTHER" id="PTHR30537:SF5">
    <property type="entry name" value="HTH-TYPE TRANSCRIPTIONAL ACTIVATOR TTDR-RELATED"/>
    <property type="match status" value="1"/>
</dbReference>
<organism evidence="6 7">
    <name type="scientific">Tahibacter soli</name>
    <dbReference type="NCBI Taxonomy" id="2983605"/>
    <lineage>
        <taxon>Bacteria</taxon>
        <taxon>Pseudomonadati</taxon>
        <taxon>Pseudomonadota</taxon>
        <taxon>Gammaproteobacteria</taxon>
        <taxon>Lysobacterales</taxon>
        <taxon>Rhodanobacteraceae</taxon>
        <taxon>Tahibacter</taxon>
    </lineage>
</organism>
<dbReference type="InterPro" id="IPR036390">
    <property type="entry name" value="WH_DNA-bd_sf"/>
</dbReference>
<dbReference type="Gene3D" id="1.10.10.10">
    <property type="entry name" value="Winged helix-like DNA-binding domain superfamily/Winged helix DNA-binding domain"/>
    <property type="match status" value="1"/>
</dbReference>
<dbReference type="GO" id="GO:0003677">
    <property type="term" value="F:DNA binding"/>
    <property type="evidence" value="ECO:0007669"/>
    <property type="project" value="UniProtKB-KW"/>
</dbReference>
<keyword evidence="4" id="KW-0804">Transcription</keyword>
<dbReference type="InterPro" id="IPR058163">
    <property type="entry name" value="LysR-type_TF_proteobact-type"/>
</dbReference>
<comment type="similarity">
    <text evidence="1">Belongs to the LysR transcriptional regulatory family.</text>
</comment>
<evidence type="ECO:0000313" key="6">
    <source>
        <dbReference type="EMBL" id="MDC8014463.1"/>
    </source>
</evidence>
<dbReference type="PROSITE" id="PS50931">
    <property type="entry name" value="HTH_LYSR"/>
    <property type="match status" value="1"/>
</dbReference>
<dbReference type="AlphaFoldDB" id="A0A9X3YPB9"/>
<dbReference type="Proteomes" id="UP001139971">
    <property type="component" value="Unassembled WGS sequence"/>
</dbReference>
<evidence type="ECO:0000256" key="1">
    <source>
        <dbReference type="ARBA" id="ARBA00009437"/>
    </source>
</evidence>
<comment type="caution">
    <text evidence="6">The sequence shown here is derived from an EMBL/GenBank/DDBJ whole genome shotgun (WGS) entry which is preliminary data.</text>
</comment>
<evidence type="ECO:0000256" key="2">
    <source>
        <dbReference type="ARBA" id="ARBA00023015"/>
    </source>
</evidence>
<dbReference type="Pfam" id="PF00126">
    <property type="entry name" value="HTH_1"/>
    <property type="match status" value="1"/>
</dbReference>
<dbReference type="GO" id="GO:0003700">
    <property type="term" value="F:DNA-binding transcription factor activity"/>
    <property type="evidence" value="ECO:0007669"/>
    <property type="project" value="InterPro"/>
</dbReference>
<dbReference type="FunFam" id="1.10.10.10:FF:000001">
    <property type="entry name" value="LysR family transcriptional regulator"/>
    <property type="match status" value="1"/>
</dbReference>
<keyword evidence="3" id="KW-0238">DNA-binding</keyword>
<gene>
    <name evidence="6" type="ORF">OD750_018115</name>
</gene>
<dbReference type="Gene3D" id="3.40.190.290">
    <property type="match status" value="1"/>
</dbReference>
<accession>A0A9X3YPB9</accession>
<dbReference type="InterPro" id="IPR005119">
    <property type="entry name" value="LysR_subst-bd"/>
</dbReference>
<evidence type="ECO:0000259" key="5">
    <source>
        <dbReference type="PROSITE" id="PS50931"/>
    </source>
</evidence>
<dbReference type="InterPro" id="IPR036388">
    <property type="entry name" value="WH-like_DNA-bd_sf"/>
</dbReference>
<reference evidence="6" key="1">
    <citation type="submission" date="2023-02" db="EMBL/GenBank/DDBJ databases">
        <title>Tahibacter soli sp. nov. isolated from soil.</title>
        <authorList>
            <person name="Baek J.H."/>
            <person name="Lee J.K."/>
            <person name="Choi D.G."/>
            <person name="Jeon C.O."/>
        </authorList>
    </citation>
    <scope>NUCLEOTIDE SEQUENCE</scope>
    <source>
        <strain evidence="6">BL</strain>
    </source>
</reference>
<sequence>MDRLRVIETFVRAAELGSFQQAAVAQGITPQAVSKAVRQLEHELGVRLFHRTTRKSSLTEDGRRFLEAVKPALDEVMNAWRRTRRSAEDDEGLVRITAPGPVGRRVLVPLLVEFRRLYPKVQVDMLLDEHFTDIVAERIDVGLRCGSAPDAQLVVRKLFPIQVLTCAAPSYLAAHGAPQSLDDLARHACTGYRQPNTGRLLSWEFVVDGALVQRDVPLAICTNDGDAELEAVIAGIGIGQIDSISAAPHLRAGRIVPVLPQTASERHAAYLYYPQRTDMPQRVRRFIDFLVARLQGCGDYGFTRGELETFARAV</sequence>
<keyword evidence="2" id="KW-0805">Transcription regulation</keyword>
<feature type="domain" description="HTH lysR-type" evidence="5">
    <location>
        <begin position="1"/>
        <end position="59"/>
    </location>
</feature>
<evidence type="ECO:0000313" key="7">
    <source>
        <dbReference type="Proteomes" id="UP001139971"/>
    </source>
</evidence>
<evidence type="ECO:0000256" key="3">
    <source>
        <dbReference type="ARBA" id="ARBA00023125"/>
    </source>
</evidence>
<dbReference type="SUPFAM" id="SSF53850">
    <property type="entry name" value="Periplasmic binding protein-like II"/>
    <property type="match status" value="1"/>
</dbReference>
<dbReference type="EMBL" id="JAOVZO020000018">
    <property type="protein sequence ID" value="MDC8014463.1"/>
    <property type="molecule type" value="Genomic_DNA"/>
</dbReference>
<dbReference type="PANTHER" id="PTHR30537">
    <property type="entry name" value="HTH-TYPE TRANSCRIPTIONAL REGULATOR"/>
    <property type="match status" value="1"/>
</dbReference>
<proteinExistence type="inferred from homology"/>
<dbReference type="SUPFAM" id="SSF46785">
    <property type="entry name" value="Winged helix' DNA-binding domain"/>
    <property type="match status" value="1"/>
</dbReference>
<dbReference type="Pfam" id="PF03466">
    <property type="entry name" value="LysR_substrate"/>
    <property type="match status" value="1"/>
</dbReference>
<dbReference type="InterPro" id="IPR000847">
    <property type="entry name" value="LysR_HTH_N"/>
</dbReference>
<evidence type="ECO:0000256" key="4">
    <source>
        <dbReference type="ARBA" id="ARBA00023163"/>
    </source>
</evidence>